<keyword evidence="1" id="KW-0472">Membrane</keyword>
<protein>
    <submittedName>
        <fullName evidence="2">DUF1003 domain-containing protein</fullName>
    </submittedName>
</protein>
<dbReference type="RefSeq" id="WP_156240923.1">
    <property type="nucleotide sequence ID" value="NZ_BAAAZL010000002.1"/>
</dbReference>
<organism evidence="2 3">
    <name type="scientific">Microbacterium oryzae</name>
    <dbReference type="NCBI Taxonomy" id="743009"/>
    <lineage>
        <taxon>Bacteria</taxon>
        <taxon>Bacillati</taxon>
        <taxon>Actinomycetota</taxon>
        <taxon>Actinomycetes</taxon>
        <taxon>Micrococcales</taxon>
        <taxon>Microbacteriaceae</taxon>
        <taxon>Microbacterium</taxon>
    </lineage>
</organism>
<feature type="transmembrane region" description="Helical" evidence="1">
    <location>
        <begin position="32"/>
        <end position="56"/>
    </location>
</feature>
<reference evidence="2 3" key="1">
    <citation type="submission" date="2018-09" db="EMBL/GenBank/DDBJ databases">
        <title>Whole genome sequencing of Microbacterium oryzae strain MB-10T.</title>
        <authorList>
            <person name="Das S.K."/>
        </authorList>
    </citation>
    <scope>NUCLEOTIDE SEQUENCE [LARGE SCALE GENOMIC DNA]</scope>
    <source>
        <strain evidence="2 3">MB-10</strain>
    </source>
</reference>
<dbReference type="AlphaFoldDB" id="A0A6I6E7G2"/>
<accession>A0A6I6E7G2</accession>
<dbReference type="KEGG" id="moj:D7D94_01600"/>
<feature type="transmembrane region" description="Helical" evidence="1">
    <location>
        <begin position="68"/>
        <end position="93"/>
    </location>
</feature>
<keyword evidence="1" id="KW-0812">Transmembrane</keyword>
<dbReference type="EMBL" id="CP032550">
    <property type="protein sequence ID" value="QGU28727.1"/>
    <property type="molecule type" value="Genomic_DNA"/>
</dbReference>
<sequence>MARASEMRGRRPRIDTAYDGRDRDRFGRATEWIARAMGTPWFLIGLTLFCAAWMAWNSLMPEGWRFDSAALGFTALTLVLSLQASYAAPLILLAQNRQDDRDRVGMEQDRQRAERNLADTEYLAREIVALRMALTEVEERMVSRDVLRDELRSLLDRLDERDGRADADEARDER</sequence>
<dbReference type="PANTHER" id="PTHR41386:SF1">
    <property type="entry name" value="MEMBRANE PROTEIN"/>
    <property type="match status" value="1"/>
</dbReference>
<evidence type="ECO:0000256" key="1">
    <source>
        <dbReference type="SAM" id="Phobius"/>
    </source>
</evidence>
<dbReference type="OrthoDB" id="9795736at2"/>
<dbReference type="Pfam" id="PF06210">
    <property type="entry name" value="DUF1003"/>
    <property type="match status" value="1"/>
</dbReference>
<evidence type="ECO:0000313" key="3">
    <source>
        <dbReference type="Proteomes" id="UP000422989"/>
    </source>
</evidence>
<dbReference type="PANTHER" id="PTHR41386">
    <property type="entry name" value="INTEGRAL MEMBRANE PROTEIN-RELATED"/>
    <property type="match status" value="1"/>
</dbReference>
<name>A0A6I6E7G2_9MICO</name>
<keyword evidence="1" id="KW-1133">Transmembrane helix</keyword>
<evidence type="ECO:0000313" key="2">
    <source>
        <dbReference type="EMBL" id="QGU28727.1"/>
    </source>
</evidence>
<keyword evidence="3" id="KW-1185">Reference proteome</keyword>
<dbReference type="Proteomes" id="UP000422989">
    <property type="component" value="Chromosome"/>
</dbReference>
<proteinExistence type="predicted"/>
<dbReference type="InterPro" id="IPR010406">
    <property type="entry name" value="DUF1003"/>
</dbReference>
<gene>
    <name evidence="2" type="ORF">D7D94_01600</name>
</gene>